<evidence type="ECO:0000313" key="4">
    <source>
        <dbReference type="Proteomes" id="UP000538566"/>
    </source>
</evidence>
<sequence length="93" mass="9098">MIIRSIALGLCLMACACGKKADEAATSAAGAEVLPGSISDAMIDLDTSTASPPMAAVHVEKKKAAPDASEAAADEAVAEPAAEAAPADSADTQ</sequence>
<protein>
    <recommendedName>
        <fullName evidence="5">Lipoprotein</fullName>
    </recommendedName>
</protein>
<dbReference type="RefSeq" id="WP_144904604.1">
    <property type="nucleotide sequence ID" value="NZ_JACHOA010000005.1"/>
</dbReference>
<keyword evidence="4" id="KW-1185">Reference proteome</keyword>
<feature type="region of interest" description="Disordered" evidence="1">
    <location>
        <begin position="61"/>
        <end position="93"/>
    </location>
</feature>
<dbReference type="OrthoDB" id="7511418at2"/>
<gene>
    <name evidence="3" type="ORF">GGR37_002858</name>
</gene>
<comment type="caution">
    <text evidence="3">The sequence shown here is derived from an EMBL/GenBank/DDBJ whole genome shotgun (WGS) entry which is preliminary data.</text>
</comment>
<feature type="compositionally biased region" description="Low complexity" evidence="1">
    <location>
        <begin position="78"/>
        <end position="93"/>
    </location>
</feature>
<dbReference type="AlphaFoldDB" id="A0A7W7ACX2"/>
<dbReference type="PROSITE" id="PS51257">
    <property type="entry name" value="PROKAR_LIPOPROTEIN"/>
    <property type="match status" value="1"/>
</dbReference>
<name>A0A7W7ACX2_9SPHN</name>
<feature type="signal peptide" evidence="2">
    <location>
        <begin position="1"/>
        <end position="21"/>
    </location>
</feature>
<evidence type="ECO:0000313" key="3">
    <source>
        <dbReference type="EMBL" id="MBB4614571.1"/>
    </source>
</evidence>
<feature type="chain" id="PRO_5031221803" description="Lipoprotein" evidence="2">
    <location>
        <begin position="22"/>
        <end position="93"/>
    </location>
</feature>
<keyword evidence="2" id="KW-0732">Signal</keyword>
<reference evidence="3 4" key="1">
    <citation type="submission" date="2020-08" db="EMBL/GenBank/DDBJ databases">
        <title>Genomic Encyclopedia of Type Strains, Phase IV (KMG-IV): sequencing the most valuable type-strain genomes for metagenomic binning, comparative biology and taxonomic classification.</title>
        <authorList>
            <person name="Goeker M."/>
        </authorList>
    </citation>
    <scope>NUCLEOTIDE SEQUENCE [LARGE SCALE GENOMIC DNA]</scope>
    <source>
        <strain evidence="3 4">DSM 17507</strain>
    </source>
</reference>
<proteinExistence type="predicted"/>
<evidence type="ECO:0000256" key="2">
    <source>
        <dbReference type="SAM" id="SignalP"/>
    </source>
</evidence>
<accession>A0A7W7ACX2</accession>
<evidence type="ECO:0008006" key="5">
    <source>
        <dbReference type="Google" id="ProtNLM"/>
    </source>
</evidence>
<evidence type="ECO:0000256" key="1">
    <source>
        <dbReference type="SAM" id="MobiDB-lite"/>
    </source>
</evidence>
<dbReference type="EMBL" id="JACHOA010000005">
    <property type="protein sequence ID" value="MBB4614571.1"/>
    <property type="molecule type" value="Genomic_DNA"/>
</dbReference>
<dbReference type="Proteomes" id="UP000538566">
    <property type="component" value="Unassembled WGS sequence"/>
</dbReference>
<organism evidence="3 4">
    <name type="scientific">Novosphingobium taihuense</name>
    <dbReference type="NCBI Taxonomy" id="260085"/>
    <lineage>
        <taxon>Bacteria</taxon>
        <taxon>Pseudomonadati</taxon>
        <taxon>Pseudomonadota</taxon>
        <taxon>Alphaproteobacteria</taxon>
        <taxon>Sphingomonadales</taxon>
        <taxon>Sphingomonadaceae</taxon>
        <taxon>Novosphingobium</taxon>
    </lineage>
</organism>